<dbReference type="PANTHER" id="PTHR10961">
    <property type="entry name" value="PEROXISOMAL SARCOSINE OXIDASE"/>
    <property type="match status" value="1"/>
</dbReference>
<comment type="caution">
    <text evidence="7">The sequence shown here is derived from an EMBL/GenBank/DDBJ whole genome shotgun (WGS) entry which is preliminary data.</text>
</comment>
<keyword evidence="4" id="KW-0560">Oxidoreductase</keyword>
<evidence type="ECO:0000256" key="2">
    <source>
        <dbReference type="ARBA" id="ARBA00022630"/>
    </source>
</evidence>
<evidence type="ECO:0000256" key="3">
    <source>
        <dbReference type="ARBA" id="ARBA00022827"/>
    </source>
</evidence>
<dbReference type="SUPFAM" id="SSF51905">
    <property type="entry name" value="FAD/NAD(P)-binding domain"/>
    <property type="match status" value="1"/>
</dbReference>
<dbReference type="PANTHER" id="PTHR10961:SF7">
    <property type="entry name" value="FAD DEPENDENT OXIDOREDUCTASE DOMAIN-CONTAINING PROTEIN"/>
    <property type="match status" value="1"/>
</dbReference>
<comment type="cofactor">
    <cofactor evidence="1">
        <name>FAD</name>
        <dbReference type="ChEBI" id="CHEBI:57692"/>
    </cofactor>
</comment>
<reference evidence="8" key="1">
    <citation type="journal article" date="2019" name="Int. J. Syst. Evol. Microbiol.">
        <title>The Global Catalogue of Microorganisms (GCM) 10K type strain sequencing project: providing services to taxonomists for standard genome sequencing and annotation.</title>
        <authorList>
            <consortium name="The Broad Institute Genomics Platform"/>
            <consortium name="The Broad Institute Genome Sequencing Center for Infectious Disease"/>
            <person name="Wu L."/>
            <person name="Ma J."/>
        </authorList>
    </citation>
    <scope>NUCLEOTIDE SEQUENCE [LARGE SCALE GENOMIC DNA]</scope>
    <source>
        <strain evidence="8">JCM 4816</strain>
    </source>
</reference>
<feature type="domain" description="FAD dependent oxidoreductase" evidence="6">
    <location>
        <begin position="6"/>
        <end position="349"/>
    </location>
</feature>
<proteinExistence type="predicted"/>
<evidence type="ECO:0000256" key="1">
    <source>
        <dbReference type="ARBA" id="ARBA00001974"/>
    </source>
</evidence>
<protein>
    <submittedName>
        <fullName evidence="7">FAD-dependent oxidoreductase</fullName>
    </submittedName>
</protein>
<keyword evidence="3" id="KW-0274">FAD</keyword>
<evidence type="ECO:0000256" key="5">
    <source>
        <dbReference type="SAM" id="MobiDB-lite"/>
    </source>
</evidence>
<keyword evidence="2" id="KW-0285">Flavoprotein</keyword>
<evidence type="ECO:0000259" key="6">
    <source>
        <dbReference type="Pfam" id="PF01266"/>
    </source>
</evidence>
<feature type="compositionally biased region" description="Basic and acidic residues" evidence="5">
    <location>
        <begin position="252"/>
        <end position="275"/>
    </location>
</feature>
<keyword evidence="8" id="KW-1185">Reference proteome</keyword>
<feature type="region of interest" description="Disordered" evidence="5">
    <location>
        <begin position="251"/>
        <end position="275"/>
    </location>
</feature>
<dbReference type="InterPro" id="IPR036188">
    <property type="entry name" value="FAD/NAD-bd_sf"/>
</dbReference>
<evidence type="ECO:0000313" key="8">
    <source>
        <dbReference type="Proteomes" id="UP001596174"/>
    </source>
</evidence>
<organism evidence="7 8">
    <name type="scientific">Streptacidiphilus monticola</name>
    <dbReference type="NCBI Taxonomy" id="2161674"/>
    <lineage>
        <taxon>Bacteria</taxon>
        <taxon>Bacillati</taxon>
        <taxon>Actinomycetota</taxon>
        <taxon>Actinomycetes</taxon>
        <taxon>Kitasatosporales</taxon>
        <taxon>Streptomycetaceae</taxon>
        <taxon>Streptacidiphilus</taxon>
    </lineage>
</organism>
<accession>A0ABW1G0W2</accession>
<evidence type="ECO:0000256" key="4">
    <source>
        <dbReference type="ARBA" id="ARBA00023002"/>
    </source>
</evidence>
<gene>
    <name evidence="7" type="ORF">ACFP3V_05545</name>
</gene>
<dbReference type="Gene3D" id="3.30.9.10">
    <property type="entry name" value="D-Amino Acid Oxidase, subunit A, domain 2"/>
    <property type="match status" value="1"/>
</dbReference>
<dbReference type="Proteomes" id="UP001596174">
    <property type="component" value="Unassembled WGS sequence"/>
</dbReference>
<dbReference type="Pfam" id="PF01266">
    <property type="entry name" value="DAO"/>
    <property type="match status" value="1"/>
</dbReference>
<name>A0ABW1G0W2_9ACTN</name>
<dbReference type="InterPro" id="IPR006076">
    <property type="entry name" value="FAD-dep_OxRdtase"/>
</dbReference>
<evidence type="ECO:0000313" key="7">
    <source>
        <dbReference type="EMBL" id="MFC5906681.1"/>
    </source>
</evidence>
<dbReference type="SUPFAM" id="SSF54373">
    <property type="entry name" value="FAD-linked reductases, C-terminal domain"/>
    <property type="match status" value="1"/>
</dbReference>
<dbReference type="InterPro" id="IPR045170">
    <property type="entry name" value="MTOX"/>
</dbReference>
<dbReference type="Gene3D" id="3.50.50.60">
    <property type="entry name" value="FAD/NAD(P)-binding domain"/>
    <property type="match status" value="1"/>
</dbReference>
<dbReference type="RefSeq" id="WP_380580341.1">
    <property type="nucleotide sequence ID" value="NZ_JBHSQJ010000016.1"/>
</dbReference>
<dbReference type="EMBL" id="JBHSQJ010000016">
    <property type="protein sequence ID" value="MFC5906681.1"/>
    <property type="molecule type" value="Genomic_DNA"/>
</dbReference>
<sequence length="375" mass="40635">MTDTELAVVGAGLMGAATAWAATRRGRSVTVLEQYPFGHDRGSSHGSARIVRRAYPDPLYVRLTGRAMRLWRELEFDSGRTLVRLTGGLDHGLGRDPAGIAAVLRQARVLHELLPATEAERRWPGMRFTGPVLFHPEAGTVDADAAVAAFLRTAAKRGAELRPETAVVALEPKEDRVVLRTAEGELTARRAVVAAGAWAAPLLGGLVELPRLTVTQQQVFHFPRHDPHASPWPVTIHQDALSVYSLPGGRDGGPHDARKIAEHDRGRPTTARDRDGIVDPASRERITRYVAEWLPGLDPRPFNEATCLYTTTPTEDFVLDRLGPLVVCSPCSGHGAKFAALIGELATDLATDAGRPEPRFTLAAHLGRADDSLRS</sequence>